<comment type="similarity">
    <text evidence="1">Belongs to the CutA family.</text>
</comment>
<organism evidence="2 3">
    <name type="scientific">Variovorax ureilyticus</name>
    <dbReference type="NCBI Taxonomy" id="1836198"/>
    <lineage>
        <taxon>Bacteria</taxon>
        <taxon>Pseudomonadati</taxon>
        <taxon>Pseudomonadota</taxon>
        <taxon>Betaproteobacteria</taxon>
        <taxon>Burkholderiales</taxon>
        <taxon>Comamonadaceae</taxon>
        <taxon>Variovorax</taxon>
    </lineage>
</organism>
<dbReference type="Pfam" id="PF03091">
    <property type="entry name" value="CutA1"/>
    <property type="match status" value="1"/>
</dbReference>
<dbReference type="InterPro" id="IPR004323">
    <property type="entry name" value="Ion_tolerance_CutA"/>
</dbReference>
<evidence type="ECO:0000313" key="2">
    <source>
        <dbReference type="EMBL" id="MEJ8815933.1"/>
    </source>
</evidence>
<proteinExistence type="inferred from homology"/>
<reference evidence="2 3" key="1">
    <citation type="submission" date="2024-03" db="EMBL/GenBank/DDBJ databases">
        <title>Novel species of the genus Variovorax.</title>
        <authorList>
            <person name="Liu Q."/>
            <person name="Xin Y.-H."/>
        </authorList>
    </citation>
    <scope>NUCLEOTIDE SEQUENCE [LARGE SCALE GENOMIC DNA]</scope>
    <source>
        <strain evidence="2 3">KACC 18899</strain>
    </source>
</reference>
<dbReference type="Gene3D" id="3.30.70.120">
    <property type="match status" value="1"/>
</dbReference>
<dbReference type="InterPro" id="IPR015867">
    <property type="entry name" value="N-reg_PII/ATP_PRibTrfase_C"/>
</dbReference>
<dbReference type="PANTHER" id="PTHR23419:SF8">
    <property type="entry name" value="FI09726P"/>
    <property type="match status" value="1"/>
</dbReference>
<protein>
    <submittedName>
        <fullName evidence="2">Divalent-cation tolerance protein CutA</fullName>
    </submittedName>
</protein>
<evidence type="ECO:0000256" key="1">
    <source>
        <dbReference type="ARBA" id="ARBA00010169"/>
    </source>
</evidence>
<gene>
    <name evidence="2" type="primary">cutA</name>
    <name evidence="2" type="ORF">WKW77_33070</name>
</gene>
<sequence length="111" mass="12586">MDSGVCIVMTSIGTEDEAESLAEAIVEARLAACVQVQRVRSLYVWQDVLHREPEWVLHIKTLDARYGALEAFIRERHSYDTPEIVRVPITAGSADYLDWLRAGSTPRRTQE</sequence>
<dbReference type="InterPro" id="IPR011322">
    <property type="entry name" value="N-reg_PII-like_a/b"/>
</dbReference>
<dbReference type="EMBL" id="JBBKZU010000026">
    <property type="protein sequence ID" value="MEJ8815933.1"/>
    <property type="molecule type" value="Genomic_DNA"/>
</dbReference>
<accession>A0ABU8VQI6</accession>
<name>A0ABU8VQI6_9BURK</name>
<dbReference type="SUPFAM" id="SSF54913">
    <property type="entry name" value="GlnB-like"/>
    <property type="match status" value="1"/>
</dbReference>
<comment type="caution">
    <text evidence="2">The sequence shown here is derived from an EMBL/GenBank/DDBJ whole genome shotgun (WGS) entry which is preliminary data.</text>
</comment>
<dbReference type="PANTHER" id="PTHR23419">
    <property type="entry name" value="DIVALENT CATION TOLERANCE CUTA-RELATED"/>
    <property type="match status" value="1"/>
</dbReference>
<keyword evidence="3" id="KW-1185">Reference proteome</keyword>
<dbReference type="Proteomes" id="UP001365846">
    <property type="component" value="Unassembled WGS sequence"/>
</dbReference>
<evidence type="ECO:0000313" key="3">
    <source>
        <dbReference type="Proteomes" id="UP001365846"/>
    </source>
</evidence>
<dbReference type="RefSeq" id="WP_340361127.1">
    <property type="nucleotide sequence ID" value="NZ_JBBKZU010000026.1"/>
</dbReference>